<keyword evidence="7" id="KW-0472">Membrane</keyword>
<evidence type="ECO:0000256" key="7">
    <source>
        <dbReference type="ARBA" id="ARBA00023136"/>
    </source>
</evidence>
<dbReference type="NCBIfam" id="TIGR01727">
    <property type="entry name" value="oligo_HPY"/>
    <property type="match status" value="1"/>
</dbReference>
<dbReference type="CDD" id="cd03257">
    <property type="entry name" value="ABC_NikE_OppD_transporters"/>
    <property type="match status" value="1"/>
</dbReference>
<name>A0AAW8E7C9_9BURK</name>
<evidence type="ECO:0000256" key="2">
    <source>
        <dbReference type="ARBA" id="ARBA00005417"/>
    </source>
</evidence>
<proteinExistence type="inferred from homology"/>
<comment type="subcellular location">
    <subcellularLocation>
        <location evidence="1">Cell inner membrane</location>
        <topology evidence="1">Peripheral membrane protein</topology>
    </subcellularLocation>
</comment>
<keyword evidence="6 9" id="KW-0067">ATP-binding</keyword>
<dbReference type="GO" id="GO:0015833">
    <property type="term" value="P:peptide transport"/>
    <property type="evidence" value="ECO:0007669"/>
    <property type="project" value="InterPro"/>
</dbReference>
<evidence type="ECO:0000256" key="3">
    <source>
        <dbReference type="ARBA" id="ARBA00022448"/>
    </source>
</evidence>
<evidence type="ECO:0000313" key="9">
    <source>
        <dbReference type="EMBL" id="MDP9927700.1"/>
    </source>
</evidence>
<evidence type="ECO:0000259" key="8">
    <source>
        <dbReference type="PROSITE" id="PS50893"/>
    </source>
</evidence>
<dbReference type="SUPFAM" id="SSF52540">
    <property type="entry name" value="P-loop containing nucleoside triphosphate hydrolases"/>
    <property type="match status" value="1"/>
</dbReference>
<dbReference type="FunFam" id="3.40.50.300:FF:000016">
    <property type="entry name" value="Oligopeptide ABC transporter ATP-binding component"/>
    <property type="match status" value="1"/>
</dbReference>
<dbReference type="EMBL" id="JAUSRR010000020">
    <property type="protein sequence ID" value="MDP9927700.1"/>
    <property type="molecule type" value="Genomic_DNA"/>
</dbReference>
<dbReference type="PANTHER" id="PTHR43297">
    <property type="entry name" value="OLIGOPEPTIDE TRANSPORT ATP-BINDING PROTEIN APPD"/>
    <property type="match status" value="1"/>
</dbReference>
<evidence type="ECO:0000313" key="10">
    <source>
        <dbReference type="Proteomes" id="UP001244295"/>
    </source>
</evidence>
<dbReference type="PROSITE" id="PS50893">
    <property type="entry name" value="ABC_TRANSPORTER_2"/>
    <property type="match status" value="1"/>
</dbReference>
<dbReference type="Proteomes" id="UP001244295">
    <property type="component" value="Unassembled WGS sequence"/>
</dbReference>
<dbReference type="InterPro" id="IPR013563">
    <property type="entry name" value="Oligopep_ABC_C"/>
</dbReference>
<dbReference type="GO" id="GO:0005524">
    <property type="term" value="F:ATP binding"/>
    <property type="evidence" value="ECO:0007669"/>
    <property type="project" value="UniProtKB-KW"/>
</dbReference>
<keyword evidence="5" id="KW-0547">Nucleotide-binding</keyword>
<evidence type="ECO:0000256" key="4">
    <source>
        <dbReference type="ARBA" id="ARBA00022475"/>
    </source>
</evidence>
<protein>
    <submittedName>
        <fullName evidence="9">Peptide/nickel transport system ATP-binding protein</fullName>
    </submittedName>
</protein>
<organism evidence="9 10">
    <name type="scientific">Variovorax boronicumulans</name>
    <dbReference type="NCBI Taxonomy" id="436515"/>
    <lineage>
        <taxon>Bacteria</taxon>
        <taxon>Pseudomonadati</taxon>
        <taxon>Pseudomonadota</taxon>
        <taxon>Betaproteobacteria</taxon>
        <taxon>Burkholderiales</taxon>
        <taxon>Comamonadaceae</taxon>
        <taxon>Variovorax</taxon>
    </lineage>
</organism>
<gene>
    <name evidence="9" type="ORF">J2W25_006754</name>
</gene>
<dbReference type="InterPro" id="IPR017871">
    <property type="entry name" value="ABC_transporter-like_CS"/>
</dbReference>
<feature type="domain" description="ABC transporter" evidence="8">
    <location>
        <begin position="10"/>
        <end position="266"/>
    </location>
</feature>
<dbReference type="InterPro" id="IPR003593">
    <property type="entry name" value="AAA+_ATPase"/>
</dbReference>
<dbReference type="GO" id="GO:0055085">
    <property type="term" value="P:transmembrane transport"/>
    <property type="evidence" value="ECO:0007669"/>
    <property type="project" value="UniProtKB-ARBA"/>
</dbReference>
<dbReference type="InterPro" id="IPR050388">
    <property type="entry name" value="ABC_Ni/Peptide_Import"/>
</dbReference>
<sequence length="345" mass="37556">MQKVNQTPRLTVTNLSTSFPTEDGLIRSVADVSFSTQPGKTTALVGESGSGKSVTSLTLMRLLPKTANAQVSGSASFVTREGKTLDLLQIGEREMRSLRGNQLSMVFQEPMTSLNPVFTIGEQIAESVRLHKGLDHKAALAHALRMLELVEIPAAAQRIHEYPHQLSGGMRQRVMIALAMACDPTLLIADEPTTALDVTIQAQILELMRRLQAETGMSILFITHNLGVVAHHADDVVVMYSGRVVERAPVRPLFAQPEHPYTQGLLACLPGKARVPGQPKPKRLFAIRGQVSSPLSPPPGCAFEPRCDQALASCKDAMPQLIDIRQDRQARCVRVQPDAQLARVA</sequence>
<dbReference type="Pfam" id="PF08352">
    <property type="entry name" value="oligo_HPY"/>
    <property type="match status" value="1"/>
</dbReference>
<dbReference type="PROSITE" id="PS00211">
    <property type="entry name" value="ABC_TRANSPORTER_1"/>
    <property type="match status" value="1"/>
</dbReference>
<dbReference type="AlphaFoldDB" id="A0AAW8E7C9"/>
<dbReference type="InterPro" id="IPR027417">
    <property type="entry name" value="P-loop_NTPase"/>
</dbReference>
<dbReference type="RefSeq" id="WP_307638683.1">
    <property type="nucleotide sequence ID" value="NZ_JAUSRR010000020.1"/>
</dbReference>
<dbReference type="GO" id="GO:0005886">
    <property type="term" value="C:plasma membrane"/>
    <property type="evidence" value="ECO:0007669"/>
    <property type="project" value="UniProtKB-SubCell"/>
</dbReference>
<keyword evidence="4" id="KW-1003">Cell membrane</keyword>
<comment type="caution">
    <text evidence="9">The sequence shown here is derived from an EMBL/GenBank/DDBJ whole genome shotgun (WGS) entry which is preliminary data.</text>
</comment>
<dbReference type="SMART" id="SM00382">
    <property type="entry name" value="AAA"/>
    <property type="match status" value="1"/>
</dbReference>
<reference evidence="9" key="1">
    <citation type="submission" date="2023-07" db="EMBL/GenBank/DDBJ databases">
        <title>Sorghum-associated microbial communities from plants grown in Nebraska, USA.</title>
        <authorList>
            <person name="Schachtman D."/>
        </authorList>
    </citation>
    <scope>NUCLEOTIDE SEQUENCE</scope>
    <source>
        <strain evidence="9">DS2795</strain>
    </source>
</reference>
<dbReference type="Pfam" id="PF00005">
    <property type="entry name" value="ABC_tran"/>
    <property type="match status" value="1"/>
</dbReference>
<comment type="similarity">
    <text evidence="2">Belongs to the ABC transporter superfamily.</text>
</comment>
<evidence type="ECO:0000256" key="1">
    <source>
        <dbReference type="ARBA" id="ARBA00004417"/>
    </source>
</evidence>
<evidence type="ECO:0000256" key="6">
    <source>
        <dbReference type="ARBA" id="ARBA00022840"/>
    </source>
</evidence>
<dbReference type="Gene3D" id="3.40.50.300">
    <property type="entry name" value="P-loop containing nucleotide triphosphate hydrolases"/>
    <property type="match status" value="1"/>
</dbReference>
<dbReference type="InterPro" id="IPR003439">
    <property type="entry name" value="ABC_transporter-like_ATP-bd"/>
</dbReference>
<dbReference type="PANTHER" id="PTHR43297:SF2">
    <property type="entry name" value="DIPEPTIDE TRANSPORT ATP-BINDING PROTEIN DPPD"/>
    <property type="match status" value="1"/>
</dbReference>
<accession>A0AAW8E7C9</accession>
<evidence type="ECO:0000256" key="5">
    <source>
        <dbReference type="ARBA" id="ARBA00022741"/>
    </source>
</evidence>
<keyword evidence="3" id="KW-0813">Transport</keyword>
<dbReference type="GO" id="GO:0016887">
    <property type="term" value="F:ATP hydrolysis activity"/>
    <property type="evidence" value="ECO:0007669"/>
    <property type="project" value="InterPro"/>
</dbReference>